<dbReference type="Gene3D" id="1.25.40.20">
    <property type="entry name" value="Ankyrin repeat-containing domain"/>
    <property type="match status" value="3"/>
</dbReference>
<dbReference type="PANTHER" id="PTHR24198:SF165">
    <property type="entry name" value="ANKYRIN REPEAT-CONTAINING PROTEIN-RELATED"/>
    <property type="match status" value="1"/>
</dbReference>
<name>A0AA90SU54_9GAMM</name>
<evidence type="ECO:0000256" key="2">
    <source>
        <dbReference type="ARBA" id="ARBA00023043"/>
    </source>
</evidence>
<dbReference type="PROSITE" id="PS50297">
    <property type="entry name" value="ANK_REP_REGION"/>
    <property type="match status" value="3"/>
</dbReference>
<feature type="repeat" description="ANK" evidence="3">
    <location>
        <begin position="445"/>
        <end position="477"/>
    </location>
</feature>
<dbReference type="PANTHER" id="PTHR24198">
    <property type="entry name" value="ANKYRIN REPEAT AND PROTEIN KINASE DOMAIN-CONTAINING PROTEIN"/>
    <property type="match status" value="1"/>
</dbReference>
<organism evidence="4 5">
    <name type="scientific">Candidatus Endonucleibacter bathymodioli</name>
    <dbReference type="NCBI Taxonomy" id="539814"/>
    <lineage>
        <taxon>Bacteria</taxon>
        <taxon>Pseudomonadati</taxon>
        <taxon>Pseudomonadota</taxon>
        <taxon>Gammaproteobacteria</taxon>
        <taxon>Oceanospirillales</taxon>
        <taxon>Endozoicomonadaceae</taxon>
        <taxon>Candidatus Endonucleibacter</taxon>
    </lineage>
</organism>
<feature type="repeat" description="ANK" evidence="3">
    <location>
        <begin position="363"/>
        <end position="401"/>
    </location>
</feature>
<evidence type="ECO:0000313" key="5">
    <source>
        <dbReference type="Proteomes" id="UP001178148"/>
    </source>
</evidence>
<dbReference type="InterPro" id="IPR036770">
    <property type="entry name" value="Ankyrin_rpt-contain_sf"/>
</dbReference>
<proteinExistence type="predicted"/>
<feature type="repeat" description="ANK" evidence="3">
    <location>
        <begin position="234"/>
        <end position="266"/>
    </location>
</feature>
<sequence length="559" mass="60760">MFLALLNSSAKPFHLVDALLFFSIVTGIYSGGCCAVWKIDSNSSDDASLIDSVDESRSIVHDGGVQDDPSTYKDCSVLSIAGDMDDYALLDAIKCLLKIAKKYNDADLIKALQLSEVSNDVNKENDATALQDADLNHHYIIKFFRDNIHTAPYESEGGLLACAIPFGNNKLIELLVESGANVNRLDANKNTALHKAVSFENLGIVKVLLMAGAKVDCIGLHTPIGAISCLYVSDCITPLQAAVLKMNVEIVKVLLDSKADPNYCSEGEFTPLRMAVDVNSDSIVEALLKAGAKVDEIGTSRGILINAVLKSSKPEIVKSLISSGAKAECSQDYILLFLAIANGYNEFIELLIQHGANPNYIHNGNRPLHIAAYYLTRGFKSSSDIFELLIAAGADVNCKNEEGLTPLIIIITRLRLVDDVTSTMKRVISILLNNGADIDMIDDKTGNTALHHAAHYSNGDCISLLLENGAKRDIRNHHGFIAEENAPSNQLSKEISMAAFVTREPARLVTNARSSIRKIIIDSSQARWHQPLSKMISTLSLPKTLNDFLLNHISTPLDI</sequence>
<reference evidence="4 5" key="1">
    <citation type="journal article" date="2023" name="bioRxiv">
        <title>An intranuclear bacterial parasite of deep-sea mussels expresses apoptosis inhibitors acquired from its host.</title>
        <authorList>
            <person name="Gonzalez Porras M.A."/>
            <person name="Assie A."/>
            <person name="Tietjen M."/>
            <person name="Violette M."/>
            <person name="Kleiner M."/>
            <person name="Gruber-Vodicka H."/>
            <person name="Dubilier N."/>
            <person name="Leisch N."/>
        </authorList>
    </citation>
    <scope>NUCLEOTIDE SEQUENCE [LARGE SCALE GENOMIC DNA]</scope>
    <source>
        <strain evidence="4">IAP13</strain>
    </source>
</reference>
<comment type="caution">
    <text evidence="4">The sequence shown here is derived from an EMBL/GenBank/DDBJ whole genome shotgun (WGS) entry which is preliminary data.</text>
</comment>
<evidence type="ECO:0000256" key="3">
    <source>
        <dbReference type="PROSITE-ProRule" id="PRU00023"/>
    </source>
</evidence>
<evidence type="ECO:0000313" key="4">
    <source>
        <dbReference type="EMBL" id="MDP0589964.1"/>
    </source>
</evidence>
<accession>A0AA90SU54</accession>
<protein>
    <submittedName>
        <fullName evidence="4">Ankyrin repeat domain-containing protein</fullName>
    </submittedName>
</protein>
<dbReference type="Pfam" id="PF12796">
    <property type="entry name" value="Ank_2"/>
    <property type="match status" value="2"/>
</dbReference>
<dbReference type="Proteomes" id="UP001178148">
    <property type="component" value="Unassembled WGS sequence"/>
</dbReference>
<keyword evidence="5" id="KW-1185">Reference proteome</keyword>
<gene>
    <name evidence="4" type="ORF">QS748_12590</name>
</gene>
<keyword evidence="2 3" id="KW-0040">ANK repeat</keyword>
<dbReference type="EMBL" id="JASXSV010000025">
    <property type="protein sequence ID" value="MDP0589964.1"/>
    <property type="molecule type" value="Genomic_DNA"/>
</dbReference>
<feature type="repeat" description="ANK" evidence="3">
    <location>
        <begin position="188"/>
        <end position="216"/>
    </location>
</feature>
<dbReference type="PROSITE" id="PS50088">
    <property type="entry name" value="ANK_REPEAT"/>
    <property type="match status" value="6"/>
</dbReference>
<feature type="repeat" description="ANK" evidence="3">
    <location>
        <begin position="267"/>
        <end position="299"/>
    </location>
</feature>
<dbReference type="InterPro" id="IPR002110">
    <property type="entry name" value="Ankyrin_rpt"/>
</dbReference>
<evidence type="ECO:0000256" key="1">
    <source>
        <dbReference type="ARBA" id="ARBA00022737"/>
    </source>
</evidence>
<dbReference type="Pfam" id="PF13637">
    <property type="entry name" value="Ank_4"/>
    <property type="match status" value="2"/>
</dbReference>
<dbReference type="AlphaFoldDB" id="A0AA90SU54"/>
<dbReference type="SUPFAM" id="SSF48403">
    <property type="entry name" value="Ankyrin repeat"/>
    <property type="match status" value="1"/>
</dbReference>
<dbReference type="SMART" id="SM00248">
    <property type="entry name" value="ANK"/>
    <property type="match status" value="8"/>
</dbReference>
<keyword evidence="1" id="KW-0677">Repeat</keyword>
<feature type="repeat" description="ANK" evidence="3">
    <location>
        <begin position="331"/>
        <end position="363"/>
    </location>
</feature>